<feature type="compositionally biased region" description="Acidic residues" evidence="1">
    <location>
        <begin position="300"/>
        <end position="311"/>
    </location>
</feature>
<keyword evidence="2" id="KW-0378">Hydrolase</keyword>
<reference evidence="2 3" key="1">
    <citation type="journal article" date="2013" name="Genome Announc.">
        <title>Draft Genome Sequence of 'Candidatus Halobonum tyrrellensis' Strain G22, Isolated from the Hypersaline Waters of Lake Tyrrell, Australia.</title>
        <authorList>
            <person name="Ugalde J.A."/>
            <person name="Narasingarao P."/>
            <person name="Kuo S."/>
            <person name="Podell S."/>
            <person name="Allen E.E."/>
        </authorList>
    </citation>
    <scope>NUCLEOTIDE SEQUENCE [LARGE SCALE GENOMIC DNA]</scope>
    <source>
        <strain evidence="2 3">G22</strain>
    </source>
</reference>
<comment type="caution">
    <text evidence="2">The sequence shown here is derived from an EMBL/GenBank/DDBJ whole genome shotgun (WGS) entry which is preliminary data.</text>
</comment>
<name>V4GV57_9EURY</name>
<dbReference type="AlphaFoldDB" id="V4GV57"/>
<dbReference type="EMBL" id="ASGZ01000020">
    <property type="protein sequence ID" value="ESP89031.1"/>
    <property type="molecule type" value="Genomic_DNA"/>
</dbReference>
<keyword evidence="3" id="KW-1185">Reference proteome</keyword>
<dbReference type="InterPro" id="IPR017850">
    <property type="entry name" value="Alkaline_phosphatase_core_sf"/>
</dbReference>
<evidence type="ECO:0000256" key="1">
    <source>
        <dbReference type="SAM" id="MobiDB-lite"/>
    </source>
</evidence>
<feature type="region of interest" description="Disordered" evidence="1">
    <location>
        <begin position="289"/>
        <end position="325"/>
    </location>
</feature>
<dbReference type="STRING" id="1324957.K933_06263"/>
<dbReference type="GO" id="GO:0016787">
    <property type="term" value="F:hydrolase activity"/>
    <property type="evidence" value="ECO:0007669"/>
    <property type="project" value="UniProtKB-KW"/>
</dbReference>
<dbReference type="SUPFAM" id="SSF53649">
    <property type="entry name" value="Alkaline phosphatase-like"/>
    <property type="match status" value="1"/>
</dbReference>
<protein>
    <submittedName>
        <fullName evidence="2">Putative membrane-associated, metal-dependent hydrolase</fullName>
    </submittedName>
</protein>
<accession>V4GV57</accession>
<evidence type="ECO:0000313" key="3">
    <source>
        <dbReference type="Proteomes" id="UP000017840"/>
    </source>
</evidence>
<evidence type="ECO:0000313" key="2">
    <source>
        <dbReference type="EMBL" id="ESP89031.1"/>
    </source>
</evidence>
<dbReference type="Gene3D" id="3.40.720.10">
    <property type="entry name" value="Alkaline Phosphatase, subunit A"/>
    <property type="match status" value="1"/>
</dbReference>
<gene>
    <name evidence="2" type="ORF">K933_06263</name>
</gene>
<dbReference type="Proteomes" id="UP000017840">
    <property type="component" value="Unassembled WGS sequence"/>
</dbReference>
<dbReference type="OrthoDB" id="100846at2157"/>
<dbReference type="eggNOG" id="arCOG04525">
    <property type="taxonomic scope" value="Archaea"/>
</dbReference>
<sequence length="325" mass="36724">MTLADWAAESRARFRNLGVRRGVAASANELWVGALRRAGHRWNYGERIYDREWDAMLVLDACRVDLLREVARDGAFPFLPERIGTFTSAASMSAEWMTKNFGPEFADETARTAYVSGNPFTRDLDPADFARLDDVWRYGWDDEFGGVKPRPVTDRAVAAGRETDADRLLVHYLQPHVPFRSLQEAAIDWGDPEENFGRKNGAEGAERGPWQRYRDGDLPFDRLWAAYRDNLEWVLDDVGLLLENLDADTVVVTADHANAMGEWWCYGHPDYAPVPALKRVPWVELSATDEGTYEPTLEPPEVDADGADDPDDRGVEDRLAALGYR</sequence>
<organism evidence="2 3">
    <name type="scientific">Candidatus Halobonum tyrrellensis G22</name>
    <dbReference type="NCBI Taxonomy" id="1324957"/>
    <lineage>
        <taxon>Archaea</taxon>
        <taxon>Methanobacteriati</taxon>
        <taxon>Methanobacteriota</taxon>
        <taxon>Stenosarchaea group</taxon>
        <taxon>Halobacteria</taxon>
        <taxon>Halobacteriales</taxon>
        <taxon>Haloferacaceae</taxon>
        <taxon>Candidatus Halobonum</taxon>
    </lineage>
</organism>
<dbReference type="RefSeq" id="WP_023393840.1">
    <property type="nucleotide sequence ID" value="NZ_ASGZ01000020.1"/>
</dbReference>
<proteinExistence type="predicted"/>